<dbReference type="CDD" id="cd03784">
    <property type="entry name" value="GT1_Gtf-like"/>
    <property type="match status" value="1"/>
</dbReference>
<comment type="caution">
    <text evidence="6">The sequence shown here is derived from an EMBL/GenBank/DDBJ whole genome shotgun (WGS) entry which is preliminary data.</text>
</comment>
<dbReference type="PANTHER" id="PTHR48043">
    <property type="entry name" value="EG:EG0003.4 PROTEIN-RELATED"/>
    <property type="match status" value="1"/>
</dbReference>
<dbReference type="GO" id="GO:0016020">
    <property type="term" value="C:membrane"/>
    <property type="evidence" value="ECO:0007669"/>
    <property type="project" value="UniProtKB-SubCell"/>
</dbReference>
<keyword evidence="7" id="KW-1185">Reference proteome</keyword>
<accession>A0A0L7KPR9</accession>
<evidence type="ECO:0000256" key="4">
    <source>
        <dbReference type="RuleBase" id="RU003718"/>
    </source>
</evidence>
<comment type="catalytic activity">
    <reaction evidence="5">
        <text>glucuronate acceptor + UDP-alpha-D-glucuronate = acceptor beta-D-glucuronoside + UDP + H(+)</text>
        <dbReference type="Rhea" id="RHEA:21032"/>
        <dbReference type="ChEBI" id="CHEBI:15378"/>
        <dbReference type="ChEBI" id="CHEBI:58052"/>
        <dbReference type="ChEBI" id="CHEBI:58223"/>
        <dbReference type="ChEBI" id="CHEBI:132367"/>
        <dbReference type="ChEBI" id="CHEBI:132368"/>
        <dbReference type="EC" id="2.4.1.17"/>
    </reaction>
</comment>
<sequence length="171" mass="19554">MFLSLLQDLKTFLDKSKYGVIYISFGTNAIPSQLPPEKIQMFVKVFSQLPYDVVWKWDKDELPGRTENIRLSKWLPQSDLLRHSKIKLFITQGGLQSTDEAINAGVPLLAVPLLGDQWYNAEKYVRYTIGKKVEMGTLKEVELKSAIESIIGDERYLSCIVSIFSYSVNKE</sequence>
<evidence type="ECO:0000313" key="6">
    <source>
        <dbReference type="EMBL" id="KOB65277.1"/>
    </source>
</evidence>
<dbReference type="Proteomes" id="UP000037510">
    <property type="component" value="Unassembled WGS sequence"/>
</dbReference>
<gene>
    <name evidence="6" type="ORF">OBRU01_23301</name>
</gene>
<evidence type="ECO:0000256" key="3">
    <source>
        <dbReference type="ARBA" id="ARBA00022679"/>
    </source>
</evidence>
<dbReference type="InterPro" id="IPR035595">
    <property type="entry name" value="UDP_glycos_trans_CS"/>
</dbReference>
<reference evidence="6 7" key="1">
    <citation type="journal article" date="2015" name="Genome Biol. Evol.">
        <title>The genome of winter moth (Operophtera brumata) provides a genomic perspective on sexual dimorphism and phenology.</title>
        <authorList>
            <person name="Derks M.F."/>
            <person name="Smit S."/>
            <person name="Salis L."/>
            <person name="Schijlen E."/>
            <person name="Bossers A."/>
            <person name="Mateman C."/>
            <person name="Pijl A.S."/>
            <person name="de Ridder D."/>
            <person name="Groenen M.A."/>
            <person name="Visser M.E."/>
            <person name="Megens H.J."/>
        </authorList>
    </citation>
    <scope>NUCLEOTIDE SEQUENCE [LARGE SCALE GENOMIC DNA]</scope>
    <source>
        <strain evidence="6">WM2013NL</strain>
        <tissue evidence="6">Head and thorax</tissue>
    </source>
</reference>
<evidence type="ECO:0000256" key="1">
    <source>
        <dbReference type="ARBA" id="ARBA00009995"/>
    </source>
</evidence>
<comment type="subcellular location">
    <subcellularLocation>
        <location evidence="5">Membrane</location>
        <topology evidence="5">Single-pass membrane protein</topology>
    </subcellularLocation>
</comment>
<comment type="similarity">
    <text evidence="1 4">Belongs to the UDP-glycosyltransferase family.</text>
</comment>
<protein>
    <recommendedName>
        <fullName evidence="5">UDP-glucuronosyltransferase</fullName>
        <ecNumber evidence="5">2.4.1.17</ecNumber>
    </recommendedName>
</protein>
<dbReference type="EC" id="2.4.1.17" evidence="5"/>
<organism evidence="6 7">
    <name type="scientific">Operophtera brumata</name>
    <name type="common">Winter moth</name>
    <name type="synonym">Phalaena brumata</name>
    <dbReference type="NCBI Taxonomy" id="104452"/>
    <lineage>
        <taxon>Eukaryota</taxon>
        <taxon>Metazoa</taxon>
        <taxon>Ecdysozoa</taxon>
        <taxon>Arthropoda</taxon>
        <taxon>Hexapoda</taxon>
        <taxon>Insecta</taxon>
        <taxon>Pterygota</taxon>
        <taxon>Neoptera</taxon>
        <taxon>Endopterygota</taxon>
        <taxon>Lepidoptera</taxon>
        <taxon>Glossata</taxon>
        <taxon>Ditrysia</taxon>
        <taxon>Geometroidea</taxon>
        <taxon>Geometridae</taxon>
        <taxon>Larentiinae</taxon>
        <taxon>Operophtera</taxon>
    </lineage>
</organism>
<dbReference type="InterPro" id="IPR050271">
    <property type="entry name" value="UDP-glycosyltransferase"/>
</dbReference>
<keyword evidence="2 4" id="KW-0328">Glycosyltransferase</keyword>
<dbReference type="SUPFAM" id="SSF53756">
    <property type="entry name" value="UDP-Glycosyltransferase/glycogen phosphorylase"/>
    <property type="match status" value="1"/>
</dbReference>
<proteinExistence type="inferred from homology"/>
<dbReference type="InterPro" id="IPR002213">
    <property type="entry name" value="UDP_glucos_trans"/>
</dbReference>
<dbReference type="AlphaFoldDB" id="A0A0L7KPR9"/>
<dbReference type="EMBL" id="JTDY01007346">
    <property type="protein sequence ID" value="KOB65277.1"/>
    <property type="molecule type" value="Genomic_DNA"/>
</dbReference>
<name>A0A0L7KPR9_OPEBR</name>
<dbReference type="Gene3D" id="3.40.50.2000">
    <property type="entry name" value="Glycogen Phosphorylase B"/>
    <property type="match status" value="1"/>
</dbReference>
<dbReference type="FunFam" id="3.40.50.2000:FF:000050">
    <property type="entry name" value="UDP-glucuronosyltransferase"/>
    <property type="match status" value="1"/>
</dbReference>
<dbReference type="PANTHER" id="PTHR48043:SF159">
    <property type="entry name" value="EG:EG0003.4 PROTEIN-RELATED"/>
    <property type="match status" value="1"/>
</dbReference>
<dbReference type="Pfam" id="PF00201">
    <property type="entry name" value="UDPGT"/>
    <property type="match status" value="1"/>
</dbReference>
<keyword evidence="3 4" id="KW-0808">Transferase</keyword>
<evidence type="ECO:0000313" key="7">
    <source>
        <dbReference type="Proteomes" id="UP000037510"/>
    </source>
</evidence>
<evidence type="ECO:0000256" key="5">
    <source>
        <dbReference type="RuleBase" id="RU362059"/>
    </source>
</evidence>
<evidence type="ECO:0000256" key="2">
    <source>
        <dbReference type="ARBA" id="ARBA00022676"/>
    </source>
</evidence>
<dbReference type="PROSITE" id="PS00375">
    <property type="entry name" value="UDPGT"/>
    <property type="match status" value="1"/>
</dbReference>
<dbReference type="GO" id="GO:0015020">
    <property type="term" value="F:glucuronosyltransferase activity"/>
    <property type="evidence" value="ECO:0007669"/>
    <property type="project" value="UniProtKB-EC"/>
</dbReference>